<dbReference type="InterPro" id="IPR003599">
    <property type="entry name" value="Ig_sub"/>
</dbReference>
<accession>I3V641</accession>
<dbReference type="PROSITE" id="PS50835">
    <property type="entry name" value="IG_LIKE"/>
    <property type="match status" value="2"/>
</dbReference>
<keyword evidence="2" id="KW-1133">Transmembrane helix</keyword>
<keyword evidence="1" id="KW-0393">Immunoglobulin domain</keyword>
<dbReference type="PANTHER" id="PTHR11422:SF0">
    <property type="entry name" value="T-CELL SURFACE GLYCOPROTEIN CD4"/>
    <property type="match status" value="1"/>
</dbReference>
<dbReference type="Gene3D" id="2.60.40.10">
    <property type="entry name" value="Immunoglobulins"/>
    <property type="match status" value="4"/>
</dbReference>
<dbReference type="InterPro" id="IPR036179">
    <property type="entry name" value="Ig-like_dom_sf"/>
</dbReference>
<feature type="domain" description="Ig-like" evidence="4">
    <location>
        <begin position="113"/>
        <end position="195"/>
    </location>
</feature>
<keyword evidence="2" id="KW-0472">Membrane</keyword>
<protein>
    <submittedName>
        <fullName evidence="5">CD4</fullName>
    </submittedName>
</protein>
<dbReference type="InterPro" id="IPR013783">
    <property type="entry name" value="Ig-like_fold"/>
</dbReference>
<evidence type="ECO:0000256" key="1">
    <source>
        <dbReference type="ARBA" id="ARBA00023319"/>
    </source>
</evidence>
<evidence type="ECO:0000259" key="4">
    <source>
        <dbReference type="PROSITE" id="PS50835"/>
    </source>
</evidence>
<dbReference type="AlphaFoldDB" id="I3V641"/>
<reference evidence="5" key="1">
    <citation type="submission" date="2012-03" db="EMBL/GenBank/DDBJ databases">
        <title>Cloning and expression analysis of Lateolabrax japonicus CD4 genes.</title>
        <authorList>
            <person name="Qian Y.X."/>
            <person name="Han L."/>
            <person name="Tong C.H."/>
            <person name="Zheng W.X."/>
        </authorList>
    </citation>
    <scope>NUCLEOTIDE SEQUENCE</scope>
</reference>
<dbReference type="InterPro" id="IPR013151">
    <property type="entry name" value="Immunoglobulin_dom"/>
</dbReference>
<feature type="domain" description="Ig-like" evidence="4">
    <location>
        <begin position="337"/>
        <end position="408"/>
    </location>
</feature>
<keyword evidence="2" id="KW-0812">Transmembrane</keyword>
<dbReference type="InterPro" id="IPR007110">
    <property type="entry name" value="Ig-like_dom"/>
</dbReference>
<dbReference type="CDD" id="cd00096">
    <property type="entry name" value="Ig"/>
    <property type="match status" value="1"/>
</dbReference>
<keyword evidence="3" id="KW-0732">Signal</keyword>
<dbReference type="Pfam" id="PF00047">
    <property type="entry name" value="ig"/>
    <property type="match status" value="1"/>
</dbReference>
<feature type="transmembrane region" description="Helical" evidence="2">
    <location>
        <begin position="418"/>
        <end position="442"/>
    </location>
</feature>
<feature type="chain" id="PRO_5003681119" evidence="3">
    <location>
        <begin position="21"/>
        <end position="470"/>
    </location>
</feature>
<dbReference type="PANTHER" id="PTHR11422">
    <property type="entry name" value="T-CELL SURFACE GLYCOPROTEIN CD4"/>
    <property type="match status" value="1"/>
</dbReference>
<dbReference type="EMBL" id="JQ740767">
    <property type="protein sequence ID" value="AFK73394.1"/>
    <property type="molecule type" value="mRNA"/>
</dbReference>
<sequence>MKTLIQSFLIVNAVLMSTMGAEEVVYAQVGDTVTLKPPVGTNLQRQYLYWFFSDLQVAWRNSFGGKGFHKDEPWTNRLSWLDDSLVIKNIQQEHFGTFSCKLKSKTLITFKVLKLNVTKSPSSLLLPGEILSLDCSVEAPQGHRKPGIYWLDPQGKKIANNEGPFKVTAKGQHNGQWTCVVRNDRTEHKATVSVTVVDLSPAPQRPQYTSLSSPLILPCSIPAPISWEQMKAKGIRGVDWLFFPKPSSNLISDDPQSLFSLSLEDPLNWKPNQDRGLTPVRDFKKGDLSLTRNRGREDDRGDYVCILKVNENMSLNRTVQVNVLKIISYPGTDLISGQQVNLTCSFGQPLPSDLRLKWFTPEQSSLQPLSPDHHRAHLTIPQVGTGDGGKWRCELRQSNTLLASTVITLKIEVPKLSVWMLVIICSATIIIILLLILCFIFYKRRQRKLRHLRHRLCQCKNPKPKGFYRT</sequence>
<feature type="signal peptide" evidence="3">
    <location>
        <begin position="1"/>
        <end position="20"/>
    </location>
</feature>
<evidence type="ECO:0000256" key="3">
    <source>
        <dbReference type="SAM" id="SignalP"/>
    </source>
</evidence>
<dbReference type="SMART" id="SM00409">
    <property type="entry name" value="IG"/>
    <property type="match status" value="4"/>
</dbReference>
<dbReference type="SUPFAM" id="SSF48726">
    <property type="entry name" value="Immunoglobulin"/>
    <property type="match status" value="3"/>
</dbReference>
<dbReference type="SMR" id="I3V641"/>
<evidence type="ECO:0000256" key="2">
    <source>
        <dbReference type="SAM" id="Phobius"/>
    </source>
</evidence>
<evidence type="ECO:0000313" key="5">
    <source>
        <dbReference type="EMBL" id="AFK73394.1"/>
    </source>
</evidence>
<gene>
    <name evidence="5" type="primary">CD4</name>
</gene>
<organism evidence="5">
    <name type="scientific">Lateolabrax japonicus</name>
    <name type="common">Japanese sea perch</name>
    <name type="synonym">Japanese sea bass</name>
    <dbReference type="NCBI Taxonomy" id="8164"/>
    <lineage>
        <taxon>Eukaryota</taxon>
        <taxon>Metazoa</taxon>
        <taxon>Chordata</taxon>
        <taxon>Craniata</taxon>
        <taxon>Vertebrata</taxon>
        <taxon>Euteleostomi</taxon>
        <taxon>Actinopterygii</taxon>
        <taxon>Neopterygii</taxon>
        <taxon>Teleostei</taxon>
        <taxon>Neoteleostei</taxon>
        <taxon>Acanthomorphata</taxon>
        <taxon>Eupercaria</taxon>
        <taxon>Acropomatiformes</taxon>
        <taxon>Lateolabracidae</taxon>
        <taxon>Lateolabrax</taxon>
    </lineage>
</organism>
<name>I3V641_LATJA</name>
<proteinExistence type="evidence at transcript level"/>